<sequence>MKKIGHLGHPIVIEYLLLPRSQIEGDYQPLGSKQVPAYLMERWIIQFLPKRLVTDNFSDASNLFRDINSFCKSSAVNKVVLHKGQTSCDTPALSELCCVCSRILADSKEVLDTIVTCACELPPFPLNETIYDCLRCLQSGTMSLPTRRWNEMALFVGDAADADADAASLAAKCCCNAPKSPVVIMSQWTKPTSLPQSPPCKLKRMQEDSAPRRAASNIVTHDGQHVVHSKWELCAASLVGGLEGKKGMCRRFFALAVLPSTNRSAFAVLTHTNETEERDYLPLWRLHLQFALGKTVWCCASEEEEEEEEEGKCSELSCSLLLLLLLLHGSPARREEVRGDGDANSSKKTSLRPTSLVLKRASSSSSRRPRTTSASTTTTTTTTSPRGGGVWTAGGGGGGGRGGAFTTPATPLPPSSSQHLLINFEASLVLPPPQKKNKKRGKTSANAFAKMRETLRSESMLNGRIPPKGVVEGFSLGIGASGSFFPVHVKLPVVAYFFQLSDNDDDGATPSPYLGHVDLTGLANKRGYHVPRKGFIQLTLFNPSQSVLKVFVIQYNLEDMPANSQTFLRQRTLYMPTSDADVGDGGGGGGPNVASDLVSCVLRRDKVGSLKEHRPPSGGGGGGGTSEALPIFLRYVVHLRFHTTKSNNLYLHTDIRLIFARDTFEFDPRVATYRMHAFIDGPTNPRYSPKTS</sequence>
<gene>
    <name evidence="4" type="ORF">TTAC_LOCUS9263</name>
</gene>
<protein>
    <recommendedName>
        <fullName evidence="3">Atos-like conserved domain-containing protein</fullName>
    </recommendedName>
</protein>
<dbReference type="SMART" id="SM01177">
    <property type="entry name" value="DUF4210"/>
    <property type="match status" value="1"/>
</dbReference>
<evidence type="ECO:0000259" key="3">
    <source>
        <dbReference type="SMART" id="SM01177"/>
    </source>
</evidence>
<dbReference type="AlphaFoldDB" id="A0A3P7FY12"/>
<evidence type="ECO:0000256" key="1">
    <source>
        <dbReference type="ARBA" id="ARBA00034497"/>
    </source>
</evidence>
<dbReference type="Pfam" id="PF13915">
    <property type="entry name" value="DUF4210"/>
    <property type="match status" value="1"/>
</dbReference>
<dbReference type="Proteomes" id="UP000274429">
    <property type="component" value="Unassembled WGS sequence"/>
</dbReference>
<evidence type="ECO:0000256" key="2">
    <source>
        <dbReference type="SAM" id="MobiDB-lite"/>
    </source>
</evidence>
<feature type="domain" description="Atos-like conserved" evidence="3">
    <location>
        <begin position="458"/>
        <end position="514"/>
    </location>
</feature>
<dbReference type="PANTHER" id="PTHR13199">
    <property type="entry name" value="GH03947P"/>
    <property type="match status" value="1"/>
</dbReference>
<feature type="compositionally biased region" description="Polar residues" evidence="2">
    <location>
        <begin position="343"/>
        <end position="353"/>
    </location>
</feature>
<evidence type="ECO:0000313" key="5">
    <source>
        <dbReference type="Proteomes" id="UP000274429"/>
    </source>
</evidence>
<dbReference type="InterPro" id="IPR051506">
    <property type="entry name" value="ATOS_Transcription_Regulators"/>
</dbReference>
<dbReference type="Pfam" id="PF13889">
    <property type="entry name" value="Chromosome_seg"/>
    <property type="match status" value="1"/>
</dbReference>
<proteinExistence type="inferred from homology"/>
<keyword evidence="5" id="KW-1185">Reference proteome</keyword>
<feature type="region of interest" description="Disordered" evidence="2">
    <location>
        <begin position="334"/>
        <end position="417"/>
    </location>
</feature>
<organism evidence="4 5">
    <name type="scientific">Hydatigena taeniaeformis</name>
    <name type="common">Feline tapeworm</name>
    <name type="synonym">Taenia taeniaeformis</name>
    <dbReference type="NCBI Taxonomy" id="6205"/>
    <lineage>
        <taxon>Eukaryota</taxon>
        <taxon>Metazoa</taxon>
        <taxon>Spiralia</taxon>
        <taxon>Lophotrochozoa</taxon>
        <taxon>Platyhelminthes</taxon>
        <taxon>Cestoda</taxon>
        <taxon>Eucestoda</taxon>
        <taxon>Cyclophyllidea</taxon>
        <taxon>Taeniidae</taxon>
        <taxon>Hydatigera</taxon>
    </lineage>
</organism>
<accession>A0A3P7FY12</accession>
<dbReference type="InterPro" id="IPR033473">
    <property type="entry name" value="Atos-like_C"/>
</dbReference>
<comment type="similarity">
    <text evidence="1">Belongs to the ATOS family.</text>
</comment>
<reference evidence="4 5" key="1">
    <citation type="submission" date="2018-11" db="EMBL/GenBank/DDBJ databases">
        <authorList>
            <consortium name="Pathogen Informatics"/>
        </authorList>
    </citation>
    <scope>NUCLEOTIDE SEQUENCE [LARGE SCALE GENOMIC DNA]</scope>
</reference>
<feature type="compositionally biased region" description="Gly residues" evidence="2">
    <location>
        <begin position="386"/>
        <end position="403"/>
    </location>
</feature>
<evidence type="ECO:0000313" key="4">
    <source>
        <dbReference type="EMBL" id="VDM34024.1"/>
    </source>
</evidence>
<name>A0A3P7FY12_HYDTA</name>
<dbReference type="EMBL" id="UYWX01020738">
    <property type="protein sequence ID" value="VDM34024.1"/>
    <property type="molecule type" value="Genomic_DNA"/>
</dbReference>
<dbReference type="InterPro" id="IPR025261">
    <property type="entry name" value="Atos-like_cons_dom"/>
</dbReference>
<dbReference type="PANTHER" id="PTHR13199:SF11">
    <property type="entry name" value="PROTEIN ATOSSA"/>
    <property type="match status" value="1"/>
</dbReference>
<feature type="compositionally biased region" description="Low complexity" evidence="2">
    <location>
        <begin position="360"/>
        <end position="385"/>
    </location>
</feature>
<dbReference type="OrthoDB" id="8625101at2759"/>